<sequence length="159" mass="18225">GLISRNGQAVIGYFAQHHTDILDPSKTPITMLRDMFPTATQEQIYSQLSHFGIKGKVCHQTIKDLSGGQKSRMSFALLTWKHPHCIVMDEPTNHCDLDTIDGLIEAIEHYEGAIVVVSHDRFFLEKVCNEYWSVGKQRIRSFYEFEQASQYSYEIGNIK</sequence>
<evidence type="ECO:0000259" key="2">
    <source>
        <dbReference type="Pfam" id="PF00005"/>
    </source>
</evidence>
<dbReference type="InterPro" id="IPR003439">
    <property type="entry name" value="ABC_transporter-like_ATP-bd"/>
</dbReference>
<accession>A0A0J7YPJ5</accession>
<name>A0A0J7YPJ5_BETVV</name>
<dbReference type="FunFam" id="3.40.50.300:FF:001197">
    <property type="entry name" value="Putative ATP-binding cassette family ATPase"/>
    <property type="match status" value="1"/>
</dbReference>
<dbReference type="Gene3D" id="3.40.50.300">
    <property type="entry name" value="P-loop containing nucleotide triphosphate hydrolases"/>
    <property type="match status" value="1"/>
</dbReference>
<dbReference type="GO" id="GO:0005524">
    <property type="term" value="F:ATP binding"/>
    <property type="evidence" value="ECO:0007669"/>
    <property type="project" value="InterPro"/>
</dbReference>
<dbReference type="AlphaFoldDB" id="A0A0J7YPJ5"/>
<protein>
    <recommendedName>
        <fullName evidence="2">ABC transporter domain-containing protein</fullName>
    </recommendedName>
</protein>
<dbReference type="SUPFAM" id="SSF52540">
    <property type="entry name" value="P-loop containing nucleoside triphosphate hydrolases"/>
    <property type="match status" value="1"/>
</dbReference>
<dbReference type="OMA" id="CDNQGIQ"/>
<feature type="non-terminal residue" evidence="3">
    <location>
        <position position="159"/>
    </location>
</feature>
<dbReference type="eggNOG" id="KOG0062">
    <property type="taxonomic scope" value="Eukaryota"/>
</dbReference>
<dbReference type="OrthoDB" id="1686149at2759"/>
<gene>
    <name evidence="3" type="ORF">BVRB_035880</name>
</gene>
<feature type="non-terminal residue" evidence="3">
    <location>
        <position position="1"/>
    </location>
</feature>
<keyword evidence="1" id="KW-0677">Repeat</keyword>
<organism evidence="3 4">
    <name type="scientific">Beta vulgaris subsp. vulgaris</name>
    <name type="common">Beet</name>
    <dbReference type="NCBI Taxonomy" id="3555"/>
    <lineage>
        <taxon>Eukaryota</taxon>
        <taxon>Viridiplantae</taxon>
        <taxon>Streptophyta</taxon>
        <taxon>Embryophyta</taxon>
        <taxon>Tracheophyta</taxon>
        <taxon>Spermatophyta</taxon>
        <taxon>Magnoliopsida</taxon>
        <taxon>eudicotyledons</taxon>
        <taxon>Gunneridae</taxon>
        <taxon>Pentapetalae</taxon>
        <taxon>Caryophyllales</taxon>
        <taxon>Chenopodiaceae</taxon>
        <taxon>Betoideae</taxon>
        <taxon>Beta</taxon>
    </lineage>
</organism>
<keyword evidence="4" id="KW-1185">Reference proteome</keyword>
<evidence type="ECO:0000313" key="4">
    <source>
        <dbReference type="Proteomes" id="UP000035740"/>
    </source>
</evidence>
<dbReference type="PANTHER" id="PTHR19211:SF14">
    <property type="entry name" value="ATP-BINDING CASSETTE SUB-FAMILY F MEMBER 1"/>
    <property type="match status" value="1"/>
</dbReference>
<proteinExistence type="predicted"/>
<reference evidence="3 4" key="1">
    <citation type="journal article" date="2014" name="Nature">
        <title>The genome of the recently domesticated crop plant sugar beet (Beta vulgaris).</title>
        <authorList>
            <person name="Dohm J.C."/>
            <person name="Minoche A.E."/>
            <person name="Holtgrawe D."/>
            <person name="Capella-Gutierrez S."/>
            <person name="Zakrzewski F."/>
            <person name="Tafer H."/>
            <person name="Rupp O."/>
            <person name="Sorensen T.R."/>
            <person name="Stracke R."/>
            <person name="Reinhardt R."/>
            <person name="Goesmann A."/>
            <person name="Kraft T."/>
            <person name="Schulz B."/>
            <person name="Stadler P.F."/>
            <person name="Schmidt T."/>
            <person name="Gabaldon T."/>
            <person name="Lehrach H."/>
            <person name="Weisshaar B."/>
            <person name="Himmelbauer H."/>
        </authorList>
    </citation>
    <scope>NUCLEOTIDE SEQUENCE [LARGE SCALE GENOMIC DNA]</scope>
    <source>
        <tissue evidence="3">Taproot</tissue>
    </source>
</reference>
<dbReference type="InterPro" id="IPR027417">
    <property type="entry name" value="P-loop_NTPase"/>
</dbReference>
<dbReference type="Gramene" id="KMS65449">
    <property type="protein sequence ID" value="KMS65449"/>
    <property type="gene ID" value="BVRB_035880"/>
</dbReference>
<evidence type="ECO:0000313" key="3">
    <source>
        <dbReference type="EMBL" id="KMS65449.1"/>
    </source>
</evidence>
<dbReference type="GO" id="GO:0016887">
    <property type="term" value="F:ATP hydrolysis activity"/>
    <property type="evidence" value="ECO:0007669"/>
    <property type="project" value="InterPro"/>
</dbReference>
<dbReference type="InterPro" id="IPR050611">
    <property type="entry name" value="ABCF"/>
</dbReference>
<feature type="domain" description="ABC transporter" evidence="2">
    <location>
        <begin position="9"/>
        <end position="93"/>
    </location>
</feature>
<dbReference type="Proteomes" id="UP000035740">
    <property type="component" value="Unassembled WGS sequence"/>
</dbReference>
<dbReference type="EMBL" id="KQ108528">
    <property type="protein sequence ID" value="KMS65449.1"/>
    <property type="molecule type" value="Genomic_DNA"/>
</dbReference>
<dbReference type="PANTHER" id="PTHR19211">
    <property type="entry name" value="ATP-BINDING TRANSPORT PROTEIN-RELATED"/>
    <property type="match status" value="1"/>
</dbReference>
<dbReference type="Pfam" id="PF00005">
    <property type="entry name" value="ABC_tran"/>
    <property type="match status" value="1"/>
</dbReference>
<evidence type="ECO:0000256" key="1">
    <source>
        <dbReference type="ARBA" id="ARBA00022737"/>
    </source>
</evidence>